<accession>A0AA89AK82</accession>
<dbReference type="EMBL" id="JAVXUP010002141">
    <property type="protein sequence ID" value="KAK3005355.1"/>
    <property type="molecule type" value="Genomic_DNA"/>
</dbReference>
<evidence type="ECO:0008006" key="4">
    <source>
        <dbReference type="Google" id="ProtNLM"/>
    </source>
</evidence>
<evidence type="ECO:0000313" key="2">
    <source>
        <dbReference type="EMBL" id="KAK3005355.1"/>
    </source>
</evidence>
<organism evidence="2 3">
    <name type="scientific">Escallonia herrerae</name>
    <dbReference type="NCBI Taxonomy" id="1293975"/>
    <lineage>
        <taxon>Eukaryota</taxon>
        <taxon>Viridiplantae</taxon>
        <taxon>Streptophyta</taxon>
        <taxon>Embryophyta</taxon>
        <taxon>Tracheophyta</taxon>
        <taxon>Spermatophyta</taxon>
        <taxon>Magnoliopsida</taxon>
        <taxon>eudicotyledons</taxon>
        <taxon>Gunneridae</taxon>
        <taxon>Pentapetalae</taxon>
        <taxon>asterids</taxon>
        <taxon>campanulids</taxon>
        <taxon>Escalloniales</taxon>
        <taxon>Escalloniaceae</taxon>
        <taxon>Escallonia</taxon>
    </lineage>
</organism>
<proteinExistence type="predicted"/>
<dbReference type="PANTHER" id="PTHR34458:SF5">
    <property type="entry name" value="POLLEN OLE E 1 ALLERGEN AND EXTENSIN FAMILY PROTEIN"/>
    <property type="match status" value="1"/>
</dbReference>
<keyword evidence="3" id="KW-1185">Reference proteome</keyword>
<name>A0AA89AK82_9ASTE</name>
<evidence type="ECO:0000256" key="1">
    <source>
        <dbReference type="SAM" id="SignalP"/>
    </source>
</evidence>
<evidence type="ECO:0000313" key="3">
    <source>
        <dbReference type="Proteomes" id="UP001188597"/>
    </source>
</evidence>
<protein>
    <recommendedName>
        <fullName evidence="4">Phylloplanin</fullName>
    </recommendedName>
</protein>
<dbReference type="InterPro" id="IPR040404">
    <property type="entry name" value="Phylloplanin-like"/>
</dbReference>
<sequence>MASKLIILLFPLFAIAIAASTAEAQQLGLISIQGTVFCALNGSIGVSGTSTPVFPNALVQLGCGGPVVANAATNRSGFFSIVLNPSPFPLSNVLSRCNLVVNTPLSTCNATLPAVGRLLSPLQLVGSTLIGLLNVTNLIPAGFQLRLNLG</sequence>
<dbReference type="PANTHER" id="PTHR34458">
    <property type="entry name" value="POLLEN OLE E 1 ALLERGEN AND EXTENSIN FAMILY PROTEIN-RELATED"/>
    <property type="match status" value="1"/>
</dbReference>
<gene>
    <name evidence="2" type="ORF">RJ639_015872</name>
</gene>
<dbReference type="AlphaFoldDB" id="A0AA89AK82"/>
<comment type="caution">
    <text evidence="2">The sequence shown here is derived from an EMBL/GenBank/DDBJ whole genome shotgun (WGS) entry which is preliminary data.</text>
</comment>
<feature type="signal peptide" evidence="1">
    <location>
        <begin position="1"/>
        <end position="24"/>
    </location>
</feature>
<dbReference type="Proteomes" id="UP001188597">
    <property type="component" value="Unassembled WGS sequence"/>
</dbReference>
<keyword evidence="1" id="KW-0732">Signal</keyword>
<feature type="chain" id="PRO_5041684350" description="Phylloplanin" evidence="1">
    <location>
        <begin position="25"/>
        <end position="150"/>
    </location>
</feature>
<reference evidence="2" key="1">
    <citation type="submission" date="2022-12" db="EMBL/GenBank/DDBJ databases">
        <title>Draft genome assemblies for two species of Escallonia (Escalloniales).</title>
        <authorList>
            <person name="Chanderbali A."/>
            <person name="Dervinis C."/>
            <person name="Anghel I."/>
            <person name="Soltis D."/>
            <person name="Soltis P."/>
            <person name="Zapata F."/>
        </authorList>
    </citation>
    <scope>NUCLEOTIDE SEQUENCE</scope>
    <source>
        <strain evidence="2">UCBG64.0493</strain>
        <tissue evidence="2">Leaf</tissue>
    </source>
</reference>